<keyword evidence="1" id="KW-0812">Transmembrane</keyword>
<organism evidence="2">
    <name type="scientific">marine sediment metagenome</name>
    <dbReference type="NCBI Taxonomy" id="412755"/>
    <lineage>
        <taxon>unclassified sequences</taxon>
        <taxon>metagenomes</taxon>
        <taxon>ecological metagenomes</taxon>
    </lineage>
</organism>
<evidence type="ECO:0000256" key="1">
    <source>
        <dbReference type="SAM" id="Phobius"/>
    </source>
</evidence>
<protein>
    <submittedName>
        <fullName evidence="2">Uncharacterized protein</fullName>
    </submittedName>
</protein>
<reference evidence="2" key="1">
    <citation type="journal article" date="2015" name="Nature">
        <title>Complex archaea that bridge the gap between prokaryotes and eukaryotes.</title>
        <authorList>
            <person name="Spang A."/>
            <person name="Saw J.H."/>
            <person name="Jorgensen S.L."/>
            <person name="Zaremba-Niedzwiedzka K."/>
            <person name="Martijn J."/>
            <person name="Lind A.E."/>
            <person name="van Eijk R."/>
            <person name="Schleper C."/>
            <person name="Guy L."/>
            <person name="Ettema T.J."/>
        </authorList>
    </citation>
    <scope>NUCLEOTIDE SEQUENCE</scope>
</reference>
<dbReference type="EMBL" id="LAZR01054657">
    <property type="protein sequence ID" value="KKK78080.1"/>
    <property type="molecule type" value="Genomic_DNA"/>
</dbReference>
<accession>A0A0F8YW79</accession>
<feature type="transmembrane region" description="Helical" evidence="1">
    <location>
        <begin position="33"/>
        <end position="53"/>
    </location>
</feature>
<evidence type="ECO:0000313" key="2">
    <source>
        <dbReference type="EMBL" id="KKK78080.1"/>
    </source>
</evidence>
<comment type="caution">
    <text evidence="2">The sequence shown here is derived from an EMBL/GenBank/DDBJ whole genome shotgun (WGS) entry which is preliminary data.</text>
</comment>
<sequence>MHWMKIIVLVLFAYSSIYRIAQAGGFKAKPSHPVVYAICAVLFALGFVGVWVYL</sequence>
<dbReference type="AlphaFoldDB" id="A0A0F8YW79"/>
<gene>
    <name evidence="2" type="ORF">LCGC14_2847120</name>
</gene>
<name>A0A0F8YW79_9ZZZZ</name>
<keyword evidence="1" id="KW-0472">Membrane</keyword>
<keyword evidence="1" id="KW-1133">Transmembrane helix</keyword>
<proteinExistence type="predicted"/>